<evidence type="ECO:0000313" key="1">
    <source>
        <dbReference type="EMBL" id="GGA81837.1"/>
    </source>
</evidence>
<accession>A0A916WB35</accession>
<dbReference type="RefSeq" id="WP_188722893.1">
    <property type="nucleotide sequence ID" value="NZ_BMIF01000023.1"/>
</dbReference>
<dbReference type="EMBL" id="BMIF01000023">
    <property type="protein sequence ID" value="GGA81837.1"/>
    <property type="molecule type" value="Genomic_DNA"/>
</dbReference>
<sequence>MKWNRDISQAPKGGYVTETRRGKNGQEIAVQVYRAPKIIAAGNGKTVTASRWLPEDERGGGGRWECFTRDTPPLAWMLWPSHPDDEVSHD</sequence>
<evidence type="ECO:0000313" key="2">
    <source>
        <dbReference type="Proteomes" id="UP000636264"/>
    </source>
</evidence>
<keyword evidence="2" id="KW-1185">Reference proteome</keyword>
<reference evidence="1" key="1">
    <citation type="journal article" date="2014" name="Int. J. Syst. Evol. Microbiol.">
        <title>Complete genome sequence of Corynebacterium casei LMG S-19264T (=DSM 44701T), isolated from a smear-ripened cheese.</title>
        <authorList>
            <consortium name="US DOE Joint Genome Institute (JGI-PGF)"/>
            <person name="Walter F."/>
            <person name="Albersmeier A."/>
            <person name="Kalinowski J."/>
            <person name="Ruckert C."/>
        </authorList>
    </citation>
    <scope>NUCLEOTIDE SEQUENCE</scope>
    <source>
        <strain evidence="1">CGMCC 1.15320</strain>
    </source>
</reference>
<gene>
    <name evidence="1" type="ORF">GCM10011385_40090</name>
</gene>
<name>A0A916WB35_9HYPH</name>
<dbReference type="Proteomes" id="UP000636264">
    <property type="component" value="Unassembled WGS sequence"/>
</dbReference>
<organism evidence="1 2">
    <name type="scientific">Nitratireductor aestuarii</name>
    <dbReference type="NCBI Taxonomy" id="1735103"/>
    <lineage>
        <taxon>Bacteria</taxon>
        <taxon>Pseudomonadati</taxon>
        <taxon>Pseudomonadota</taxon>
        <taxon>Alphaproteobacteria</taxon>
        <taxon>Hyphomicrobiales</taxon>
        <taxon>Phyllobacteriaceae</taxon>
        <taxon>Nitratireductor</taxon>
    </lineage>
</organism>
<proteinExistence type="predicted"/>
<dbReference type="AlphaFoldDB" id="A0A916WB35"/>
<comment type="caution">
    <text evidence="1">The sequence shown here is derived from an EMBL/GenBank/DDBJ whole genome shotgun (WGS) entry which is preliminary data.</text>
</comment>
<reference evidence="1" key="2">
    <citation type="submission" date="2020-09" db="EMBL/GenBank/DDBJ databases">
        <authorList>
            <person name="Sun Q."/>
            <person name="Zhou Y."/>
        </authorList>
    </citation>
    <scope>NUCLEOTIDE SEQUENCE</scope>
    <source>
        <strain evidence="1">CGMCC 1.15320</strain>
    </source>
</reference>
<protein>
    <submittedName>
        <fullName evidence="1">Uncharacterized protein</fullName>
    </submittedName>
</protein>